<comment type="caution">
    <text evidence="1">The sequence shown here is derived from an EMBL/GenBank/DDBJ whole genome shotgun (WGS) entry which is preliminary data.</text>
</comment>
<evidence type="ECO:0000313" key="2">
    <source>
        <dbReference type="Proteomes" id="UP000244174"/>
    </source>
</evidence>
<evidence type="ECO:0000313" key="1">
    <source>
        <dbReference type="EMBL" id="PTX42453.1"/>
    </source>
</evidence>
<keyword evidence="2" id="KW-1185">Reference proteome</keyword>
<dbReference type="PROSITE" id="PS51257">
    <property type="entry name" value="PROKAR_LIPOPROTEIN"/>
    <property type="match status" value="1"/>
</dbReference>
<proteinExistence type="predicted"/>
<name>A0A2T6AF69_9FLAO</name>
<protein>
    <submittedName>
        <fullName evidence="1">Uncharacterized protein</fullName>
    </submittedName>
</protein>
<accession>A0A2T6AF69</accession>
<dbReference type="AlphaFoldDB" id="A0A2T6AF69"/>
<reference evidence="1 2" key="1">
    <citation type="submission" date="2018-04" db="EMBL/GenBank/DDBJ databases">
        <title>Genomic Encyclopedia of Archaeal and Bacterial Type Strains, Phase II (KMG-II): from individual species to whole genera.</title>
        <authorList>
            <person name="Goeker M."/>
        </authorList>
    </citation>
    <scope>NUCLEOTIDE SEQUENCE [LARGE SCALE GENOMIC DNA]</scope>
    <source>
        <strain evidence="1 2">DSM 23082</strain>
    </source>
</reference>
<dbReference type="OrthoDB" id="1046747at2"/>
<gene>
    <name evidence="1" type="ORF">C8P64_2882</name>
</gene>
<dbReference type="Proteomes" id="UP000244174">
    <property type="component" value="Unassembled WGS sequence"/>
</dbReference>
<dbReference type="RefSeq" id="WP_146167226.1">
    <property type="nucleotide sequence ID" value="NZ_QBKQ01000003.1"/>
</dbReference>
<organism evidence="1 2">
    <name type="scientific">Christiangramia gaetbulicola</name>
    <dbReference type="NCBI Taxonomy" id="703340"/>
    <lineage>
        <taxon>Bacteria</taxon>
        <taxon>Pseudomonadati</taxon>
        <taxon>Bacteroidota</taxon>
        <taxon>Flavobacteriia</taxon>
        <taxon>Flavobacteriales</taxon>
        <taxon>Flavobacteriaceae</taxon>
        <taxon>Christiangramia</taxon>
    </lineage>
</organism>
<dbReference type="EMBL" id="QBKQ01000003">
    <property type="protein sequence ID" value="PTX42453.1"/>
    <property type="molecule type" value="Genomic_DNA"/>
</dbReference>
<sequence length="383" mass="44817">MKTIVKLSITFLMIVFLGCSEDDETPPLQTPRYTLIKIEKEFRFFEDQGPQEIIIPFVSNAYSDGEFKLSLHTEDEINFETIPEMLNGLISFKVKKGDANTVLIVTPQNDEGINGYHDYSFTLTALSEYFRRANENNLEIGIYDDELNGMPRNFESSSKSSELNIEFFYNSDKKLHKTNQLYSDDWFDLNEVIKYYYDDEKKLIKTKHSLGLDDANPQQVHEIIYIWENDLVVQTNYMAGEIKQYYTVYEYDAHHNVSMAEEYYVQSPLEEPILTYRTIYSYDGNDNLTEKHITTYYHPNEWDSQDDETVSKITYGEYVEYEGTFPVNEIIPGVIYQKNLPGFMKIEEEGALAVILNYSYEFNVEGKLTKRTTDDETAVFNYQ</sequence>